<accession>A0A168F879</accession>
<dbReference type="Gene3D" id="3.60.21.70">
    <property type="entry name" value="PhoD-like phosphatase"/>
    <property type="match status" value="1"/>
</dbReference>
<dbReference type="Proteomes" id="UP000078544">
    <property type="component" value="Unassembled WGS sequence"/>
</dbReference>
<feature type="signal peptide" evidence="1">
    <location>
        <begin position="1"/>
        <end position="19"/>
    </location>
</feature>
<dbReference type="InterPro" id="IPR029052">
    <property type="entry name" value="Metallo-depent_PP-like"/>
</dbReference>
<organism evidence="4 5">
    <name type="scientific">Moelleriella libera RCEF 2490</name>
    <dbReference type="NCBI Taxonomy" id="1081109"/>
    <lineage>
        <taxon>Eukaryota</taxon>
        <taxon>Fungi</taxon>
        <taxon>Dikarya</taxon>
        <taxon>Ascomycota</taxon>
        <taxon>Pezizomycotina</taxon>
        <taxon>Sordariomycetes</taxon>
        <taxon>Hypocreomycetidae</taxon>
        <taxon>Hypocreales</taxon>
        <taxon>Clavicipitaceae</taxon>
        <taxon>Moelleriella</taxon>
    </lineage>
</organism>
<dbReference type="Gene3D" id="2.60.40.380">
    <property type="entry name" value="Purple acid phosphatase-like, N-terminal"/>
    <property type="match status" value="1"/>
</dbReference>
<dbReference type="Pfam" id="PF16655">
    <property type="entry name" value="PhoD_N"/>
    <property type="match status" value="1"/>
</dbReference>
<dbReference type="CDD" id="cd07389">
    <property type="entry name" value="MPP_PhoD"/>
    <property type="match status" value="1"/>
</dbReference>
<evidence type="ECO:0000259" key="2">
    <source>
        <dbReference type="Pfam" id="PF09423"/>
    </source>
</evidence>
<sequence length="623" mass="70318">MRLHGLWCAVTFLAGFAIARFDGNVNYQSPSRRHEWLGIDVSLVERRSLKRSNVPYKPAQLHFTHGVASGDPWPESVILWTRIAPFNESDASEVTVSGTVPLWNHDNDKYIKADAHPICAEWKVFRANGTRLHDVVVAGKAYTTSDIDFTVKVEATGLKPLTQYHYQFSVCGSNNKSPVGRTKTSPAKDDAVSELSFAVFSCSNYPYGYFNAYGNAARKDKHDFVIHLGDYLYESGERGERASKPSKTLFSLGDYRTRHGQYRSDPDLQLISKDFAWISTWDDHEFADNGYKDGFAQLNNTEDSFLKAGAGVSVDQRKVHAVRAYFEWMPIRQTDLDDGLRVWRSFQMGKLVDLIILDTRNYDRSITDLYWNEHYISRIADEPSRTLMGARQESWFYRSLSQSKKRGAAWRIIGNQIMFSRIYLNDNLRLNGDAWDGYVANRNRTLAHMYENSIDNNIFLAGDTHQNWVSDLAWLGSKPYDKTSGRGAIGVEFGGTAVSSTGQKGPIEPVAGDSARSLVRRNDELAWQEGYYRGYFLLTVTPSTARALYFGCPTVASRNGWEIPLANFTINAGANHLERPIGGGRVESGALRDGQVQHTNLTLNTNTGKWEVVGYEKMYLLSR</sequence>
<proteinExistence type="predicted"/>
<dbReference type="InterPro" id="IPR038607">
    <property type="entry name" value="PhoD-like_sf"/>
</dbReference>
<dbReference type="InterPro" id="IPR018946">
    <property type="entry name" value="PhoD-like_MPP"/>
</dbReference>
<gene>
    <name evidence="4" type="ORF">AAL_02157</name>
</gene>
<dbReference type="OrthoDB" id="9992270at2759"/>
<dbReference type="SUPFAM" id="SSF56300">
    <property type="entry name" value="Metallo-dependent phosphatases"/>
    <property type="match status" value="1"/>
</dbReference>
<dbReference type="InterPro" id="IPR032093">
    <property type="entry name" value="PhoD_N"/>
</dbReference>
<evidence type="ECO:0000313" key="5">
    <source>
        <dbReference type="Proteomes" id="UP000078544"/>
    </source>
</evidence>
<protein>
    <submittedName>
        <fullName evidence="4">Alkaline phosphatase D-related protein</fullName>
    </submittedName>
</protein>
<feature type="domain" description="Phospholipase D N-terminal" evidence="3">
    <location>
        <begin position="65"/>
        <end position="184"/>
    </location>
</feature>
<dbReference type="STRING" id="1081109.A0A168F879"/>
<dbReference type="EMBL" id="AZGY01000003">
    <property type="protein sequence ID" value="KZZ99585.1"/>
    <property type="molecule type" value="Genomic_DNA"/>
</dbReference>
<feature type="domain" description="PhoD-like phosphatase metallophosphatase" evidence="2">
    <location>
        <begin position="197"/>
        <end position="547"/>
    </location>
</feature>
<reference evidence="4 5" key="1">
    <citation type="journal article" date="2016" name="Genome Biol. Evol.">
        <title>Divergent and convergent evolution of fungal pathogenicity.</title>
        <authorList>
            <person name="Shang Y."/>
            <person name="Xiao G."/>
            <person name="Zheng P."/>
            <person name="Cen K."/>
            <person name="Zhan S."/>
            <person name="Wang C."/>
        </authorList>
    </citation>
    <scope>NUCLEOTIDE SEQUENCE [LARGE SCALE GENOMIC DNA]</scope>
    <source>
        <strain evidence="4 5">RCEF 2490</strain>
    </source>
</reference>
<feature type="chain" id="PRO_5007896798" evidence="1">
    <location>
        <begin position="20"/>
        <end position="623"/>
    </location>
</feature>
<keyword evidence="1" id="KW-0732">Signal</keyword>
<dbReference type="InterPro" id="IPR052900">
    <property type="entry name" value="Phospholipid_Metab_Enz"/>
</dbReference>
<dbReference type="AlphaFoldDB" id="A0A168F879"/>
<evidence type="ECO:0000259" key="3">
    <source>
        <dbReference type="Pfam" id="PF16655"/>
    </source>
</evidence>
<dbReference type="PANTHER" id="PTHR43606:SF8">
    <property type="entry name" value="ALKALINE PHOSPHATASE"/>
    <property type="match status" value="1"/>
</dbReference>
<dbReference type="PANTHER" id="PTHR43606">
    <property type="entry name" value="PHOSPHATASE, PUTATIVE (AFU_ORTHOLOGUE AFUA_6G08710)-RELATED"/>
    <property type="match status" value="1"/>
</dbReference>
<evidence type="ECO:0000256" key="1">
    <source>
        <dbReference type="SAM" id="SignalP"/>
    </source>
</evidence>
<name>A0A168F879_9HYPO</name>
<comment type="caution">
    <text evidence="4">The sequence shown here is derived from an EMBL/GenBank/DDBJ whole genome shotgun (WGS) entry which is preliminary data.</text>
</comment>
<keyword evidence="5" id="KW-1185">Reference proteome</keyword>
<evidence type="ECO:0000313" key="4">
    <source>
        <dbReference type="EMBL" id="KZZ99585.1"/>
    </source>
</evidence>
<dbReference type="Pfam" id="PF09423">
    <property type="entry name" value="PhoD"/>
    <property type="match status" value="1"/>
</dbReference>